<evidence type="ECO:0000313" key="6">
    <source>
        <dbReference type="Proteomes" id="UP001146793"/>
    </source>
</evidence>
<dbReference type="GO" id="GO:0008198">
    <property type="term" value="F:ferrous iron binding"/>
    <property type="evidence" value="ECO:0007669"/>
    <property type="project" value="TreeGrafter"/>
</dbReference>
<proteinExistence type="inferred from homology"/>
<name>A0AAV8AD77_9EUKA</name>
<dbReference type="GO" id="GO:0034986">
    <property type="term" value="F:iron chaperone activity"/>
    <property type="evidence" value="ECO:0007669"/>
    <property type="project" value="TreeGrafter"/>
</dbReference>
<sequence length="158" mass="18637">MKATSREIFSTPTEEPLTSQSNNFSEIERESFSKEMITEEYQPIYSEDRHTLVNFSQLAEKKLKELLTYLRQFEDDFISYDENYETFLEKGLLSIFFSLKGNYIINKHSGTQKIWFVSPLSGNDTFFYDCKVSNWINSEGQNLDQRLENELEIIIGKH</sequence>
<dbReference type="GO" id="GO:0016226">
    <property type="term" value="P:iron-sulfur cluster assembly"/>
    <property type="evidence" value="ECO:0007669"/>
    <property type="project" value="InterPro"/>
</dbReference>
<evidence type="ECO:0000256" key="2">
    <source>
        <dbReference type="ARBA" id="ARBA00022496"/>
    </source>
</evidence>
<dbReference type="PANTHER" id="PTHR16821:SF2">
    <property type="entry name" value="FRATAXIN, MITOCHONDRIAL"/>
    <property type="match status" value="1"/>
</dbReference>
<reference evidence="5" key="1">
    <citation type="submission" date="2022-08" db="EMBL/GenBank/DDBJ databases">
        <title>Novel sulphate-reducing endosymbionts in the free-living metamonad Anaeramoeba.</title>
        <authorList>
            <person name="Jerlstrom-Hultqvist J."/>
            <person name="Cepicka I."/>
            <person name="Gallot-Lavallee L."/>
            <person name="Salas-Leiva D."/>
            <person name="Curtis B.A."/>
            <person name="Zahonova K."/>
            <person name="Pipaliya S."/>
            <person name="Dacks J."/>
            <person name="Roger A.J."/>
        </authorList>
    </citation>
    <scope>NUCLEOTIDE SEQUENCE</scope>
    <source>
        <strain evidence="5">Busselton2</strain>
    </source>
</reference>
<dbReference type="GO" id="GO:0051537">
    <property type="term" value="F:2 iron, 2 sulfur cluster binding"/>
    <property type="evidence" value="ECO:0007669"/>
    <property type="project" value="TreeGrafter"/>
</dbReference>
<protein>
    <submittedName>
        <fullName evidence="5">Frataxin</fullName>
    </submittedName>
</protein>
<dbReference type="GO" id="GO:0006826">
    <property type="term" value="P:iron ion transport"/>
    <property type="evidence" value="ECO:0007669"/>
    <property type="project" value="UniProtKB-KW"/>
</dbReference>
<organism evidence="5 6">
    <name type="scientific">Anaeramoeba flamelloides</name>
    <dbReference type="NCBI Taxonomy" id="1746091"/>
    <lineage>
        <taxon>Eukaryota</taxon>
        <taxon>Metamonada</taxon>
        <taxon>Anaeramoebidae</taxon>
        <taxon>Anaeramoeba</taxon>
    </lineage>
</organism>
<dbReference type="GO" id="GO:0004322">
    <property type="term" value="F:ferroxidase activity"/>
    <property type="evidence" value="ECO:0007669"/>
    <property type="project" value="TreeGrafter"/>
</dbReference>
<comment type="caution">
    <text evidence="5">The sequence shown here is derived from an EMBL/GenBank/DDBJ whole genome shotgun (WGS) entry which is preliminary data.</text>
</comment>
<keyword evidence="2" id="KW-0406">Ion transport</keyword>
<dbReference type="GO" id="GO:0005739">
    <property type="term" value="C:mitochondrion"/>
    <property type="evidence" value="ECO:0007669"/>
    <property type="project" value="TreeGrafter"/>
</dbReference>
<dbReference type="PANTHER" id="PTHR16821">
    <property type="entry name" value="FRATAXIN"/>
    <property type="match status" value="1"/>
</dbReference>
<feature type="region of interest" description="Disordered" evidence="4">
    <location>
        <begin position="1"/>
        <end position="24"/>
    </location>
</feature>
<keyword evidence="3" id="KW-0408">Iron</keyword>
<dbReference type="PROSITE" id="PS50810">
    <property type="entry name" value="FRATAXIN_2"/>
    <property type="match status" value="1"/>
</dbReference>
<accession>A0AAV8AD77</accession>
<dbReference type="GO" id="GO:0008199">
    <property type="term" value="F:ferric iron binding"/>
    <property type="evidence" value="ECO:0007669"/>
    <property type="project" value="InterPro"/>
</dbReference>
<keyword evidence="2" id="KW-0813">Transport</keyword>
<dbReference type="Pfam" id="PF01491">
    <property type="entry name" value="Frataxin_Cyay"/>
    <property type="match status" value="1"/>
</dbReference>
<dbReference type="SMART" id="SM01219">
    <property type="entry name" value="Frataxin_Cyay"/>
    <property type="match status" value="1"/>
</dbReference>
<dbReference type="Gene3D" id="3.30.920.10">
    <property type="entry name" value="Frataxin/CyaY"/>
    <property type="match status" value="1"/>
</dbReference>
<dbReference type="AlphaFoldDB" id="A0AAV8AD77"/>
<evidence type="ECO:0000256" key="3">
    <source>
        <dbReference type="ARBA" id="ARBA00023004"/>
    </source>
</evidence>
<dbReference type="InterPro" id="IPR002908">
    <property type="entry name" value="Frataxin/CyaY"/>
</dbReference>
<dbReference type="Proteomes" id="UP001146793">
    <property type="component" value="Unassembled WGS sequence"/>
</dbReference>
<dbReference type="InterPro" id="IPR036524">
    <property type="entry name" value="Frataxin/CyaY_sf"/>
</dbReference>
<evidence type="ECO:0000313" key="5">
    <source>
        <dbReference type="EMBL" id="KAJ3452082.1"/>
    </source>
</evidence>
<dbReference type="GO" id="GO:0006879">
    <property type="term" value="P:intracellular iron ion homeostasis"/>
    <property type="evidence" value="ECO:0007669"/>
    <property type="project" value="TreeGrafter"/>
</dbReference>
<dbReference type="SUPFAM" id="SSF55387">
    <property type="entry name" value="Frataxin/Nqo15-like"/>
    <property type="match status" value="1"/>
</dbReference>
<evidence type="ECO:0000256" key="4">
    <source>
        <dbReference type="SAM" id="MobiDB-lite"/>
    </source>
</evidence>
<evidence type="ECO:0000256" key="1">
    <source>
        <dbReference type="ARBA" id="ARBA00008183"/>
    </source>
</evidence>
<comment type="similarity">
    <text evidence="1">Belongs to the frataxin family.</text>
</comment>
<feature type="compositionally biased region" description="Polar residues" evidence="4">
    <location>
        <begin position="7"/>
        <end position="24"/>
    </location>
</feature>
<dbReference type="EMBL" id="JANTQA010000008">
    <property type="protein sequence ID" value="KAJ3452082.1"/>
    <property type="molecule type" value="Genomic_DNA"/>
</dbReference>
<keyword evidence="2" id="KW-0410">Iron transport</keyword>
<gene>
    <name evidence="5" type="ORF">M0812_03845</name>
</gene>